<dbReference type="RefSeq" id="XP_002542212.1">
    <property type="nucleotide sequence ID" value="XM_002542166.1"/>
</dbReference>
<dbReference type="VEuPathDB" id="FungiDB:UREG_01728"/>
<name>C4JJC1_UNCRE</name>
<organism evidence="2 3">
    <name type="scientific">Uncinocarpus reesii (strain UAMH 1704)</name>
    <dbReference type="NCBI Taxonomy" id="336963"/>
    <lineage>
        <taxon>Eukaryota</taxon>
        <taxon>Fungi</taxon>
        <taxon>Dikarya</taxon>
        <taxon>Ascomycota</taxon>
        <taxon>Pezizomycotina</taxon>
        <taxon>Eurotiomycetes</taxon>
        <taxon>Eurotiomycetidae</taxon>
        <taxon>Onygenales</taxon>
        <taxon>Onygenaceae</taxon>
        <taxon>Uncinocarpus</taxon>
    </lineage>
</organism>
<evidence type="ECO:0000313" key="3">
    <source>
        <dbReference type="Proteomes" id="UP000002058"/>
    </source>
</evidence>
<accession>C4JJC1</accession>
<evidence type="ECO:0000256" key="1">
    <source>
        <dbReference type="SAM" id="MobiDB-lite"/>
    </source>
</evidence>
<reference evidence="3" key="1">
    <citation type="journal article" date="2009" name="Genome Res.">
        <title>Comparative genomic analyses of the human fungal pathogens Coccidioides and their relatives.</title>
        <authorList>
            <person name="Sharpton T.J."/>
            <person name="Stajich J.E."/>
            <person name="Rounsley S.D."/>
            <person name="Gardner M.J."/>
            <person name="Wortman J.R."/>
            <person name="Jordar V.S."/>
            <person name="Maiti R."/>
            <person name="Kodira C.D."/>
            <person name="Neafsey D.E."/>
            <person name="Zeng Q."/>
            <person name="Hung C.-Y."/>
            <person name="McMahan C."/>
            <person name="Muszewska A."/>
            <person name="Grynberg M."/>
            <person name="Mandel M.A."/>
            <person name="Kellner E.M."/>
            <person name="Barker B.M."/>
            <person name="Galgiani J.N."/>
            <person name="Orbach M.J."/>
            <person name="Kirkland T.N."/>
            <person name="Cole G.T."/>
            <person name="Henn M.R."/>
            <person name="Birren B.W."/>
            <person name="Taylor J.W."/>
        </authorList>
    </citation>
    <scope>NUCLEOTIDE SEQUENCE [LARGE SCALE GENOMIC DNA]</scope>
    <source>
        <strain evidence="3">UAMH 1704</strain>
    </source>
</reference>
<sequence>MSSESVRNPQRNLLPKQPLSKPPRQVPFLLNPSSTGAEIQFQLPSHLKPAGTAKLQAKRVPERELRVIEFDASRIPQPFLDGEKVLQSMISLRTGKKEDHGHQSMVTR</sequence>
<dbReference type="OrthoDB" id="4186789at2759"/>
<dbReference type="AlphaFoldDB" id="C4JJC1"/>
<protein>
    <submittedName>
        <fullName evidence="2">Uncharacterized protein</fullName>
    </submittedName>
</protein>
<dbReference type="HOGENOM" id="CLU_2236341_0_0_1"/>
<feature type="compositionally biased region" description="Polar residues" evidence="1">
    <location>
        <begin position="1"/>
        <end position="11"/>
    </location>
</feature>
<dbReference type="EMBL" id="CH476615">
    <property type="protein sequence ID" value="EEP76879.1"/>
    <property type="molecule type" value="Genomic_DNA"/>
</dbReference>
<dbReference type="GeneID" id="8438777"/>
<gene>
    <name evidence="2" type="ORF">UREG_01728</name>
</gene>
<feature type="region of interest" description="Disordered" evidence="1">
    <location>
        <begin position="1"/>
        <end position="26"/>
    </location>
</feature>
<dbReference type="KEGG" id="ure:UREG_01728"/>
<dbReference type="InParanoid" id="C4JJC1"/>
<keyword evidence="3" id="KW-1185">Reference proteome</keyword>
<dbReference type="Proteomes" id="UP000002058">
    <property type="component" value="Unassembled WGS sequence"/>
</dbReference>
<evidence type="ECO:0000313" key="2">
    <source>
        <dbReference type="EMBL" id="EEP76879.1"/>
    </source>
</evidence>
<dbReference type="OMA" id="WENNGAI"/>
<proteinExistence type="predicted"/>